<keyword evidence="2" id="KW-0808">Transferase</keyword>
<dbReference type="NCBIfam" id="NF005084">
    <property type="entry name" value="PRK06519.1"/>
    <property type="match status" value="1"/>
</dbReference>
<evidence type="ECO:0000313" key="3">
    <source>
        <dbReference type="Proteomes" id="UP000553193"/>
    </source>
</evidence>
<protein>
    <submittedName>
        <fullName evidence="2">3-oxoacyl-[acyl-carrier-protein] synthase II</fullName>
        <ecNumber evidence="2">2.3.1.179</ecNumber>
    </submittedName>
</protein>
<dbReference type="SUPFAM" id="SSF53901">
    <property type="entry name" value="Thiolase-like"/>
    <property type="match status" value="2"/>
</dbReference>
<reference evidence="2 3" key="1">
    <citation type="submission" date="2020-08" db="EMBL/GenBank/DDBJ databases">
        <title>Genomic Encyclopedia of Type Strains, Phase IV (KMG-IV): sequencing the most valuable type-strain genomes for metagenomic binning, comparative biology and taxonomic classification.</title>
        <authorList>
            <person name="Goeker M."/>
        </authorList>
    </citation>
    <scope>NUCLEOTIDE SEQUENCE [LARGE SCALE GENOMIC DNA]</scope>
    <source>
        <strain evidence="2 3">DSM 19979</strain>
    </source>
</reference>
<dbReference type="RefSeq" id="WP_184383852.1">
    <property type="nucleotide sequence ID" value="NZ_JACIDJ010000003.1"/>
</dbReference>
<dbReference type="InterPro" id="IPR016039">
    <property type="entry name" value="Thiolase-like"/>
</dbReference>
<evidence type="ECO:0000259" key="1">
    <source>
        <dbReference type="Pfam" id="PF00109"/>
    </source>
</evidence>
<organism evidence="2 3">
    <name type="scientific">Roseococcus suduntuyensis</name>
    <dbReference type="NCBI Taxonomy" id="455361"/>
    <lineage>
        <taxon>Bacteria</taxon>
        <taxon>Pseudomonadati</taxon>
        <taxon>Pseudomonadota</taxon>
        <taxon>Alphaproteobacteria</taxon>
        <taxon>Acetobacterales</taxon>
        <taxon>Roseomonadaceae</taxon>
        <taxon>Roseococcus</taxon>
    </lineage>
</organism>
<dbReference type="Pfam" id="PF00109">
    <property type="entry name" value="ketoacyl-synt"/>
    <property type="match status" value="1"/>
</dbReference>
<dbReference type="GO" id="GO:0004315">
    <property type="term" value="F:3-oxoacyl-[acyl-carrier-protein] synthase activity"/>
    <property type="evidence" value="ECO:0007669"/>
    <property type="project" value="UniProtKB-EC"/>
</dbReference>
<comment type="caution">
    <text evidence="2">The sequence shown here is derived from an EMBL/GenBank/DDBJ whole genome shotgun (WGS) entry which is preliminary data.</text>
</comment>
<evidence type="ECO:0000313" key="2">
    <source>
        <dbReference type="EMBL" id="MBB3898746.1"/>
    </source>
</evidence>
<sequence>MTPVMVTGVGLISSHGEGRGVHTPLLAGGAAPVLARAKDAPCDIHPTPELPLDRFIPRREMRQMEPWQRIGVHAAGIAIEEAGLKPQVARMDVTVAAGGGERDAALDAAILAAKPGPAGVHKMLLEGLRPTLFLAQLPNLLAGSISITHGVAGSSRTLMGEEVAGAEAARVAARRVAAGTSPLALTGAAMTSDRPELLLLYGFGGALHQGPWAPLPERQGMVLGSVAAFLTLEPEGANPAPLARLTAIETSQGRPEGRVARLRALLGRMGAAPDMIISTASGAPAATADELAALPRAPDLFTADLFGHSAEAAFPAGLALATYAIAEGRARRVLVTGCGQWRGEAAAVLEAI</sequence>
<dbReference type="EC" id="2.3.1.179" evidence="2"/>
<feature type="domain" description="Beta-ketoacyl synthase-like N-terminal" evidence="1">
    <location>
        <begin position="56"/>
        <end position="234"/>
    </location>
</feature>
<dbReference type="InterPro" id="IPR014030">
    <property type="entry name" value="Ketoacyl_synth_N"/>
</dbReference>
<dbReference type="Gene3D" id="3.40.47.10">
    <property type="match status" value="1"/>
</dbReference>
<dbReference type="AlphaFoldDB" id="A0A840ADW9"/>
<dbReference type="Proteomes" id="UP000553193">
    <property type="component" value="Unassembled WGS sequence"/>
</dbReference>
<proteinExistence type="predicted"/>
<accession>A0A840ADW9</accession>
<keyword evidence="2" id="KW-0012">Acyltransferase</keyword>
<dbReference type="EMBL" id="JACIDJ010000003">
    <property type="protein sequence ID" value="MBB3898746.1"/>
    <property type="molecule type" value="Genomic_DNA"/>
</dbReference>
<name>A0A840ADW9_9PROT</name>
<keyword evidence="3" id="KW-1185">Reference proteome</keyword>
<gene>
    <name evidence="2" type="ORF">GGQ83_002189</name>
</gene>